<reference evidence="10 11" key="1">
    <citation type="submission" date="2014-06" db="EMBL/GenBank/DDBJ databases">
        <title>Genome evolution of avian class.</title>
        <authorList>
            <person name="Zhang G."/>
            <person name="Li C."/>
        </authorList>
    </citation>
    <scope>NUCLEOTIDE SEQUENCE [LARGE SCALE GENOMIC DNA]</scope>
    <source>
        <strain evidence="10">BGI_N305</strain>
    </source>
</reference>
<evidence type="ECO:0000256" key="4">
    <source>
        <dbReference type="ARBA" id="ARBA00022618"/>
    </source>
</evidence>
<keyword evidence="4" id="KW-0132">Cell division</keyword>
<dbReference type="AlphaFoldDB" id="A0A093QKQ6"/>
<evidence type="ECO:0000256" key="7">
    <source>
        <dbReference type="ARBA" id="ARBA00023306"/>
    </source>
</evidence>
<keyword evidence="5" id="KW-0159">Chromosome partition</keyword>
<evidence type="ECO:0000313" key="11">
    <source>
        <dbReference type="Proteomes" id="UP000053258"/>
    </source>
</evidence>
<keyword evidence="11" id="KW-1185">Reference proteome</keyword>
<keyword evidence="3" id="KW-0158">Chromosome</keyword>
<dbReference type="Proteomes" id="UP000053258">
    <property type="component" value="Unassembled WGS sequence"/>
</dbReference>
<comment type="similarity">
    <text evidence="2">Belongs to the shugoshin family.</text>
</comment>
<proteinExistence type="inferred from homology"/>
<evidence type="ECO:0000256" key="8">
    <source>
        <dbReference type="ARBA" id="ARBA00023328"/>
    </source>
</evidence>
<dbReference type="OrthoDB" id="5990092at2759"/>
<dbReference type="EMBL" id="KL672766">
    <property type="protein sequence ID" value="KFW86995.1"/>
    <property type="molecule type" value="Genomic_DNA"/>
</dbReference>
<feature type="compositionally biased region" description="Polar residues" evidence="9">
    <location>
        <begin position="290"/>
        <end position="301"/>
    </location>
</feature>
<keyword evidence="7" id="KW-0131">Cell cycle</keyword>
<keyword evidence="6" id="KW-0175">Coiled coil</keyword>
<organism evidence="10 11">
    <name type="scientific">Manacus vitellinus</name>
    <name type="common">golden-collared manakin</name>
    <dbReference type="NCBI Taxonomy" id="328815"/>
    <lineage>
        <taxon>Eukaryota</taxon>
        <taxon>Metazoa</taxon>
        <taxon>Chordata</taxon>
        <taxon>Craniata</taxon>
        <taxon>Vertebrata</taxon>
        <taxon>Euteleostomi</taxon>
        <taxon>Archelosauria</taxon>
        <taxon>Archosauria</taxon>
        <taxon>Dinosauria</taxon>
        <taxon>Saurischia</taxon>
        <taxon>Theropoda</taxon>
        <taxon>Coelurosauria</taxon>
        <taxon>Aves</taxon>
        <taxon>Neognathae</taxon>
        <taxon>Neoaves</taxon>
        <taxon>Telluraves</taxon>
        <taxon>Australaves</taxon>
        <taxon>Passeriformes</taxon>
        <taxon>Pipridae</taxon>
        <taxon>Manacus</taxon>
    </lineage>
</organism>
<comment type="subcellular location">
    <subcellularLocation>
        <location evidence="1">Chromosome</location>
        <location evidence="1">Centromere</location>
    </subcellularLocation>
</comment>
<evidence type="ECO:0000256" key="3">
    <source>
        <dbReference type="ARBA" id="ARBA00022454"/>
    </source>
</evidence>
<dbReference type="GO" id="GO:0051301">
    <property type="term" value="P:cell division"/>
    <property type="evidence" value="ECO:0007669"/>
    <property type="project" value="UniProtKB-KW"/>
</dbReference>
<gene>
    <name evidence="10" type="ORF">N305_06742</name>
</gene>
<name>A0A093QKQ6_9PASS</name>
<feature type="non-terminal residue" evidence="10">
    <location>
        <position position="309"/>
    </location>
</feature>
<feature type="region of interest" description="Disordered" evidence="9">
    <location>
        <begin position="268"/>
        <end position="309"/>
    </location>
</feature>
<dbReference type="InterPro" id="IPR038889">
    <property type="entry name" value="Shugoshin1/2"/>
</dbReference>
<keyword evidence="8" id="KW-0137">Centromere</keyword>
<dbReference type="GO" id="GO:0000776">
    <property type="term" value="C:kinetochore"/>
    <property type="evidence" value="ECO:0007669"/>
    <property type="project" value="TreeGrafter"/>
</dbReference>
<evidence type="ECO:0000313" key="10">
    <source>
        <dbReference type="EMBL" id="KFW86995.1"/>
    </source>
</evidence>
<evidence type="ECO:0000256" key="6">
    <source>
        <dbReference type="ARBA" id="ARBA00023054"/>
    </source>
</evidence>
<evidence type="ECO:0000256" key="2">
    <source>
        <dbReference type="ARBA" id="ARBA00010845"/>
    </source>
</evidence>
<dbReference type="GO" id="GO:0051177">
    <property type="term" value="P:meiotic sister chromatid cohesion"/>
    <property type="evidence" value="ECO:0007669"/>
    <property type="project" value="TreeGrafter"/>
</dbReference>
<feature type="non-terminal residue" evidence="10">
    <location>
        <position position="1"/>
    </location>
</feature>
<dbReference type="PANTHER" id="PTHR21577">
    <property type="entry name" value="SHUGOSHIN"/>
    <property type="match status" value="1"/>
</dbReference>
<evidence type="ECO:0000256" key="1">
    <source>
        <dbReference type="ARBA" id="ARBA00004584"/>
    </source>
</evidence>
<dbReference type="GO" id="GO:0007059">
    <property type="term" value="P:chromosome segregation"/>
    <property type="evidence" value="ECO:0007669"/>
    <property type="project" value="UniProtKB-KW"/>
</dbReference>
<dbReference type="PANTHER" id="PTHR21577:SF3">
    <property type="entry name" value="SHUGOSHIN 1-RELATED"/>
    <property type="match status" value="1"/>
</dbReference>
<feature type="region of interest" description="Disordered" evidence="9">
    <location>
        <begin position="29"/>
        <end position="56"/>
    </location>
</feature>
<evidence type="ECO:0000256" key="9">
    <source>
        <dbReference type="SAM" id="MobiDB-lite"/>
    </source>
</evidence>
<accession>A0A093QKQ6</accession>
<evidence type="ECO:0000256" key="5">
    <source>
        <dbReference type="ARBA" id="ARBA00022829"/>
    </source>
</evidence>
<protein>
    <submittedName>
        <fullName evidence="10">Shugoshin-like 2</fullName>
    </submittedName>
</protein>
<sequence length="309" mass="34182">IQNKTLIGIEAFLNDHLLTAIEISSPSENLQSSFPLSADPSSPTDDQFKSARQSARSVELPVRLPLMETANAKQQENQLCTGLSCNSALVTHVKNTRSLGQCEELTKQHHGSSLPSCGNVTERKKHAVLHKSKTQPNIKDFDKKCGSLNLPKHGINRGSNPNDTNLQEDSNDLCHMIPSPLKYSSESKTDFKKLLKPEETLYDADMELTASDAGELLTVTAKDNYKLHQNKISNANSDKILAKFRKVKYSKKDKEKIKSKTEVDSNLCAEERHTAADNSETSKTADSEIQLFQSQTEQLPTGDSAEKQS</sequence>